<comment type="similarity">
    <text evidence="2">Belongs to the major facilitator superfamily. Nitrate/nitrite porter (TC 2.A.1.8) family.</text>
</comment>
<keyword evidence="3 6" id="KW-0812">Transmembrane</keyword>
<dbReference type="EMBL" id="UOEN01000493">
    <property type="protein sequence ID" value="VAW19695.1"/>
    <property type="molecule type" value="Genomic_DNA"/>
</dbReference>
<feature type="transmembrane region" description="Helical" evidence="6">
    <location>
        <begin position="81"/>
        <end position="101"/>
    </location>
</feature>
<evidence type="ECO:0000256" key="2">
    <source>
        <dbReference type="ARBA" id="ARBA00008432"/>
    </source>
</evidence>
<dbReference type="Gene3D" id="1.20.1250.20">
    <property type="entry name" value="MFS general substrate transporter like domains"/>
    <property type="match status" value="1"/>
</dbReference>
<dbReference type="AlphaFoldDB" id="A0A3B0TM11"/>
<feature type="transmembrane region" description="Helical" evidence="6">
    <location>
        <begin position="49"/>
        <end position="69"/>
    </location>
</feature>
<dbReference type="InterPro" id="IPR011701">
    <property type="entry name" value="MFS"/>
</dbReference>
<dbReference type="Pfam" id="PF07690">
    <property type="entry name" value="MFS_1"/>
    <property type="match status" value="1"/>
</dbReference>
<evidence type="ECO:0000256" key="5">
    <source>
        <dbReference type="ARBA" id="ARBA00023136"/>
    </source>
</evidence>
<dbReference type="GO" id="GO:0015112">
    <property type="term" value="F:nitrate transmembrane transporter activity"/>
    <property type="evidence" value="ECO:0007669"/>
    <property type="project" value="InterPro"/>
</dbReference>
<feature type="transmembrane region" description="Helical" evidence="6">
    <location>
        <begin position="113"/>
        <end position="141"/>
    </location>
</feature>
<feature type="transmembrane region" description="Helical" evidence="6">
    <location>
        <begin position="16"/>
        <end position="37"/>
    </location>
</feature>
<reference evidence="7" key="1">
    <citation type="submission" date="2018-06" db="EMBL/GenBank/DDBJ databases">
        <authorList>
            <person name="Zhirakovskaya E."/>
        </authorList>
    </citation>
    <scope>NUCLEOTIDE SEQUENCE</scope>
</reference>
<feature type="transmembrane region" description="Helical" evidence="6">
    <location>
        <begin position="181"/>
        <end position="204"/>
    </location>
</feature>
<organism evidence="7">
    <name type="scientific">hydrothermal vent metagenome</name>
    <dbReference type="NCBI Taxonomy" id="652676"/>
    <lineage>
        <taxon>unclassified sequences</taxon>
        <taxon>metagenomes</taxon>
        <taxon>ecological metagenomes</taxon>
    </lineage>
</organism>
<keyword evidence="4 6" id="KW-1133">Transmembrane helix</keyword>
<keyword evidence="5 6" id="KW-0472">Membrane</keyword>
<feature type="transmembrane region" description="Helical" evidence="6">
    <location>
        <begin position="153"/>
        <end position="175"/>
    </location>
</feature>
<dbReference type="InterPro" id="IPR036259">
    <property type="entry name" value="MFS_trans_sf"/>
</dbReference>
<dbReference type="InterPro" id="IPR044772">
    <property type="entry name" value="NO3_transporter"/>
</dbReference>
<feature type="non-terminal residue" evidence="7">
    <location>
        <position position="293"/>
    </location>
</feature>
<feature type="transmembrane region" description="Helical" evidence="6">
    <location>
        <begin position="249"/>
        <end position="269"/>
    </location>
</feature>
<evidence type="ECO:0000313" key="7">
    <source>
        <dbReference type="EMBL" id="VAW19695.1"/>
    </source>
</evidence>
<dbReference type="PANTHER" id="PTHR23515">
    <property type="entry name" value="HIGH-AFFINITY NITRATE TRANSPORTER 2.3"/>
    <property type="match status" value="1"/>
</dbReference>
<comment type="subcellular location">
    <subcellularLocation>
        <location evidence="1">Membrane</location>
        <topology evidence="1">Multi-pass membrane protein</topology>
    </subcellularLocation>
</comment>
<evidence type="ECO:0000256" key="4">
    <source>
        <dbReference type="ARBA" id="ARBA00022989"/>
    </source>
</evidence>
<accession>A0A3B0TM11</accession>
<name>A0A3B0TM11_9ZZZZ</name>
<gene>
    <name evidence="7" type="ORF">MNBD_BACTEROID05-205</name>
</gene>
<dbReference type="GO" id="GO:0016020">
    <property type="term" value="C:membrane"/>
    <property type="evidence" value="ECO:0007669"/>
    <property type="project" value="UniProtKB-SubCell"/>
</dbReference>
<evidence type="ECO:0000256" key="3">
    <source>
        <dbReference type="ARBA" id="ARBA00022692"/>
    </source>
</evidence>
<evidence type="ECO:0000256" key="6">
    <source>
        <dbReference type="SAM" id="Phobius"/>
    </source>
</evidence>
<proteinExistence type="inferred from homology"/>
<dbReference type="SUPFAM" id="SSF103473">
    <property type="entry name" value="MFS general substrate transporter"/>
    <property type="match status" value="1"/>
</dbReference>
<evidence type="ECO:0000256" key="1">
    <source>
        <dbReference type="ARBA" id="ARBA00004141"/>
    </source>
</evidence>
<sequence length="293" mass="31899">MDKKNLMVKGASSQGLFGATLGFFFGFGSVALFGPTANLLKDLMGLSPLQVGFLVSAPALSGSLLRIPFAAWVDTTGGRKPFLVLLVLSVLGMVGLLSVILTCYPDRMTSEIYPLLLILGVLCGCGIATFSVGIGQVSYWFPQKEQGTALGSFAGYGNLAPGMFTFLLPIALSSLGLAGSYFAWLIFLIIGVVLYFKFGLNAWYFQLIEKGLSKEKALETAQRRYGQEIFPQGKLADSLIISARCWKTWVLVFIYFTTFGGFIALTAWFPVYWKAVFNFSVFKASLFAAIFSI</sequence>
<protein>
    <submittedName>
        <fullName evidence="7">Nitrate/nitrite transporter NarK</fullName>
    </submittedName>
</protein>